<dbReference type="PATRIC" id="fig|1157951.4.peg.314"/>
<keyword evidence="1" id="KW-1133">Transmembrane helix</keyword>
<feature type="transmembrane region" description="Helical" evidence="1">
    <location>
        <begin position="12"/>
        <end position="32"/>
    </location>
</feature>
<dbReference type="HOGENOM" id="CLU_1633914_0_0_6"/>
<keyword evidence="1" id="KW-0812">Transmembrane</keyword>
<dbReference type="AlphaFoldDB" id="A0A140NFF7"/>
<accession>A0A140NFF7</accession>
<reference evidence="2 3" key="1">
    <citation type="journal article" date="2012" name="J. Bacteriol.">
        <title>Complete Genome Sequence of Providencia stuartii Clinical Isolate MRSN 2154.</title>
        <authorList>
            <person name="Clifford R.J."/>
            <person name="Hang J."/>
            <person name="Riley M.C."/>
            <person name="Onmus-Leone F."/>
            <person name="Kuschner R.A."/>
            <person name="Lesho E.P."/>
            <person name="Waterman P.E."/>
        </authorList>
    </citation>
    <scope>NUCLEOTIDE SEQUENCE [LARGE SCALE GENOMIC DNA]</scope>
    <source>
        <strain evidence="2 3">MRSN 2154</strain>
    </source>
</reference>
<keyword evidence="1" id="KW-0472">Membrane</keyword>
<name>A0A140NFF7_PROSM</name>
<feature type="transmembrane region" description="Helical" evidence="1">
    <location>
        <begin position="38"/>
        <end position="57"/>
    </location>
</feature>
<evidence type="ECO:0000313" key="2">
    <source>
        <dbReference type="EMBL" id="AFH92209.1"/>
    </source>
</evidence>
<feature type="transmembrane region" description="Helical" evidence="1">
    <location>
        <begin position="126"/>
        <end position="149"/>
    </location>
</feature>
<dbReference type="Proteomes" id="UP000005012">
    <property type="component" value="Chromosome"/>
</dbReference>
<dbReference type="EMBL" id="CP003488">
    <property type="protein sequence ID" value="AFH92209.1"/>
    <property type="molecule type" value="Genomic_DNA"/>
</dbReference>
<evidence type="ECO:0000256" key="1">
    <source>
        <dbReference type="SAM" id="Phobius"/>
    </source>
</evidence>
<dbReference type="KEGG" id="psi:S70_01565"/>
<proteinExistence type="predicted"/>
<protein>
    <submittedName>
        <fullName evidence="2">Uncharacterized protein</fullName>
    </submittedName>
</protein>
<reference evidence="3" key="2">
    <citation type="submission" date="2012-04" db="EMBL/GenBank/DDBJ databases">
        <title>Complete genome sequence of Providencia stuartii clinical isolate MRSN 2154.</title>
        <authorList>
            <person name="Clifford R.J."/>
            <person name="Hang J."/>
            <person name="Riley M.C."/>
            <person name="Onmus-Leone F."/>
            <person name="Kuschner R.A."/>
            <person name="Lesho E.P."/>
            <person name="Waterman P.E."/>
        </authorList>
    </citation>
    <scope>NUCLEOTIDE SEQUENCE [LARGE SCALE GENOMIC DNA]</scope>
    <source>
        <strain evidence="3">MRSN 2154</strain>
    </source>
</reference>
<organism evidence="2 3">
    <name type="scientific">Providencia stuartii (strain MRSN 2154)</name>
    <dbReference type="NCBI Taxonomy" id="1157951"/>
    <lineage>
        <taxon>Bacteria</taxon>
        <taxon>Pseudomonadati</taxon>
        <taxon>Pseudomonadota</taxon>
        <taxon>Gammaproteobacteria</taxon>
        <taxon>Enterobacterales</taxon>
        <taxon>Morganellaceae</taxon>
        <taxon>Providencia</taxon>
    </lineage>
</organism>
<evidence type="ECO:0000313" key="3">
    <source>
        <dbReference type="Proteomes" id="UP000005012"/>
    </source>
</evidence>
<sequence>MKFILYQIITSIVSSIICIYHLVTLYLVFSSLPFELSSGYFLITKITIIFLSLYVIVINEVARRNKRWEFCVNLFKYKKQNNIQRIDLFILFSFSLVITYIVTLLFSLLLILLIRLNPTFLENLNIWMLHMTITVIKYATLLLCLIPLYKAFIAYKKQKNDK</sequence>
<gene>
    <name evidence="2" type="ordered locus">S70_01565</name>
</gene>
<feature type="transmembrane region" description="Helical" evidence="1">
    <location>
        <begin position="88"/>
        <end position="114"/>
    </location>
</feature>